<dbReference type="InterPro" id="IPR047575">
    <property type="entry name" value="Sm"/>
</dbReference>
<organism evidence="11 12">
    <name type="scientific">Zopfia rhizophila CBS 207.26</name>
    <dbReference type="NCBI Taxonomy" id="1314779"/>
    <lineage>
        <taxon>Eukaryota</taxon>
        <taxon>Fungi</taxon>
        <taxon>Dikarya</taxon>
        <taxon>Ascomycota</taxon>
        <taxon>Pezizomycotina</taxon>
        <taxon>Dothideomycetes</taxon>
        <taxon>Dothideomycetes incertae sedis</taxon>
        <taxon>Zopfiaceae</taxon>
        <taxon>Zopfia</taxon>
    </lineage>
</organism>
<dbReference type="FunFam" id="2.30.30.100:FF:000027">
    <property type="entry name" value="U6 snRNA-associated Sm-like protein LSm8"/>
    <property type="match status" value="1"/>
</dbReference>
<comment type="subunit">
    <text evidence="9">LSm subunits form a heteromer with a doughnut shape.</text>
</comment>
<dbReference type="InterPro" id="IPR044642">
    <property type="entry name" value="PTHR15588"/>
</dbReference>
<proteinExistence type="inferred from homology"/>
<evidence type="ECO:0000256" key="4">
    <source>
        <dbReference type="ARBA" id="ARBA00022728"/>
    </source>
</evidence>
<dbReference type="SMART" id="SM00651">
    <property type="entry name" value="Sm"/>
    <property type="match status" value="1"/>
</dbReference>
<dbReference type="Proteomes" id="UP000800200">
    <property type="component" value="Unassembled WGS sequence"/>
</dbReference>
<comment type="function">
    <text evidence="9">Plays role in pre-mRNA splicing as component of the U4/U6-U5 tri-snRNP complex that is involved in spliceosome assembly, and as component of the precatalytic spliceosome (spliceosome B complex). The heptameric LSM2-8 complex binds specifically to the 3'-terminal U-tract of U6 snRNA.</text>
</comment>
<evidence type="ECO:0000256" key="8">
    <source>
        <dbReference type="ARBA" id="ARBA00023274"/>
    </source>
</evidence>
<keyword evidence="5 9" id="KW-0694">RNA-binding</keyword>
<evidence type="ECO:0000256" key="3">
    <source>
        <dbReference type="ARBA" id="ARBA00022664"/>
    </source>
</evidence>
<dbReference type="GO" id="GO:0003729">
    <property type="term" value="F:mRNA binding"/>
    <property type="evidence" value="ECO:0007669"/>
    <property type="project" value="TreeGrafter"/>
</dbReference>
<comment type="similarity">
    <text evidence="2 9">Belongs to the snRNP Sm proteins family.</text>
</comment>
<evidence type="ECO:0000256" key="5">
    <source>
        <dbReference type="ARBA" id="ARBA00022884"/>
    </source>
</evidence>
<comment type="subcellular location">
    <subcellularLocation>
        <location evidence="1 9">Nucleus</location>
    </subcellularLocation>
</comment>
<keyword evidence="7 9" id="KW-0539">Nucleus</keyword>
<dbReference type="SUPFAM" id="SSF50182">
    <property type="entry name" value="Sm-like ribonucleoproteins"/>
    <property type="match status" value="1"/>
</dbReference>
<evidence type="ECO:0000256" key="2">
    <source>
        <dbReference type="ARBA" id="ARBA00006850"/>
    </source>
</evidence>
<dbReference type="OrthoDB" id="422364at2759"/>
<gene>
    <name evidence="9" type="primary">LSM8</name>
    <name evidence="11" type="ORF">K469DRAFT_586239</name>
</gene>
<dbReference type="GO" id="GO:0046540">
    <property type="term" value="C:U4/U6 x U5 tri-snRNP complex"/>
    <property type="evidence" value="ECO:0007669"/>
    <property type="project" value="UniProtKB-UniRule"/>
</dbReference>
<keyword evidence="8 9" id="KW-0687">Ribonucleoprotein</keyword>
<dbReference type="GO" id="GO:0000398">
    <property type="term" value="P:mRNA splicing, via spliceosome"/>
    <property type="evidence" value="ECO:0007669"/>
    <property type="project" value="UniProtKB-UniRule"/>
</dbReference>
<evidence type="ECO:0000256" key="7">
    <source>
        <dbReference type="ARBA" id="ARBA00023242"/>
    </source>
</evidence>
<dbReference type="GO" id="GO:0005688">
    <property type="term" value="C:U6 snRNP"/>
    <property type="evidence" value="ECO:0007669"/>
    <property type="project" value="UniProtKB-UniRule"/>
</dbReference>
<dbReference type="GO" id="GO:0071011">
    <property type="term" value="C:precatalytic spliceosome"/>
    <property type="evidence" value="ECO:0007669"/>
    <property type="project" value="TreeGrafter"/>
</dbReference>
<feature type="domain" description="Sm" evidence="10">
    <location>
        <begin position="1"/>
        <end position="77"/>
    </location>
</feature>
<evidence type="ECO:0000256" key="1">
    <source>
        <dbReference type="ARBA" id="ARBA00004123"/>
    </source>
</evidence>
<dbReference type="PANTHER" id="PTHR15588:SF9">
    <property type="entry name" value="U6 SNRNA-ASSOCIATED SM-LIKE PROTEIN LSM8"/>
    <property type="match status" value="1"/>
</dbReference>
<dbReference type="CDD" id="cd01727">
    <property type="entry name" value="LSm8"/>
    <property type="match status" value="1"/>
</dbReference>
<evidence type="ECO:0000256" key="9">
    <source>
        <dbReference type="RuleBase" id="RU365048"/>
    </source>
</evidence>
<keyword evidence="6 9" id="KW-0508">mRNA splicing</keyword>
<evidence type="ECO:0000256" key="6">
    <source>
        <dbReference type="ARBA" id="ARBA00023187"/>
    </source>
</evidence>
<protein>
    <recommendedName>
        <fullName evidence="9">LSM2-LSM8 complex subunit LSM8</fullName>
    </recommendedName>
</protein>
<dbReference type="InterPro" id="IPR010920">
    <property type="entry name" value="LSM_dom_sf"/>
</dbReference>
<dbReference type="InterPro" id="IPR034103">
    <property type="entry name" value="Lsm8"/>
</dbReference>
<evidence type="ECO:0000313" key="11">
    <source>
        <dbReference type="EMBL" id="KAF2182477.1"/>
    </source>
</evidence>
<name>A0A6A6DS79_9PEZI</name>
<keyword evidence="3 9" id="KW-0507">mRNA processing</keyword>
<dbReference type="InterPro" id="IPR001163">
    <property type="entry name" value="Sm_dom_euk/arc"/>
</dbReference>
<reference evidence="11" key="1">
    <citation type="journal article" date="2020" name="Stud. Mycol.">
        <title>101 Dothideomycetes genomes: a test case for predicting lifestyles and emergence of pathogens.</title>
        <authorList>
            <person name="Haridas S."/>
            <person name="Albert R."/>
            <person name="Binder M."/>
            <person name="Bloem J."/>
            <person name="Labutti K."/>
            <person name="Salamov A."/>
            <person name="Andreopoulos B."/>
            <person name="Baker S."/>
            <person name="Barry K."/>
            <person name="Bills G."/>
            <person name="Bluhm B."/>
            <person name="Cannon C."/>
            <person name="Castanera R."/>
            <person name="Culley D."/>
            <person name="Daum C."/>
            <person name="Ezra D."/>
            <person name="Gonzalez J."/>
            <person name="Henrissat B."/>
            <person name="Kuo A."/>
            <person name="Liang C."/>
            <person name="Lipzen A."/>
            <person name="Lutzoni F."/>
            <person name="Magnuson J."/>
            <person name="Mondo S."/>
            <person name="Nolan M."/>
            <person name="Ohm R."/>
            <person name="Pangilinan J."/>
            <person name="Park H.-J."/>
            <person name="Ramirez L."/>
            <person name="Alfaro M."/>
            <person name="Sun H."/>
            <person name="Tritt A."/>
            <person name="Yoshinaga Y."/>
            <person name="Zwiers L.-H."/>
            <person name="Turgeon B."/>
            <person name="Goodwin S."/>
            <person name="Spatafora J."/>
            <person name="Crous P."/>
            <person name="Grigoriev I."/>
        </authorList>
    </citation>
    <scope>NUCLEOTIDE SEQUENCE</scope>
    <source>
        <strain evidence="11">CBS 207.26</strain>
    </source>
</reference>
<accession>A0A6A6DS79</accession>
<evidence type="ECO:0000313" key="12">
    <source>
        <dbReference type="Proteomes" id="UP000800200"/>
    </source>
</evidence>
<dbReference type="EMBL" id="ML994648">
    <property type="protein sequence ID" value="KAF2182477.1"/>
    <property type="molecule type" value="Genomic_DNA"/>
</dbReference>
<evidence type="ECO:0000259" key="10">
    <source>
        <dbReference type="PROSITE" id="PS52002"/>
    </source>
</evidence>
<dbReference type="PANTHER" id="PTHR15588">
    <property type="entry name" value="LSM1"/>
    <property type="match status" value="1"/>
</dbReference>
<dbReference type="AlphaFoldDB" id="A0A6A6DS79"/>
<dbReference type="Pfam" id="PF01423">
    <property type="entry name" value="LSM"/>
    <property type="match status" value="1"/>
</dbReference>
<dbReference type="PROSITE" id="PS52002">
    <property type="entry name" value="SM"/>
    <property type="match status" value="1"/>
</dbReference>
<sequence length="98" mass="10541">MALNAYINKKVCVITTDGRTLVGTLISCDQTTNLVLQNCVERIIRPPDDPEPSEEAPLGVYIIRGDTVAVCGKVDEALDASIDWSKVRGEAIGGTKHT</sequence>
<keyword evidence="4 9" id="KW-0747">Spliceosome</keyword>
<dbReference type="Gene3D" id="2.30.30.100">
    <property type="match status" value="1"/>
</dbReference>
<keyword evidence="12" id="KW-1185">Reference proteome</keyword>